<organism evidence="4 5">
    <name type="scientific">Zopfia rhizophila CBS 207.26</name>
    <dbReference type="NCBI Taxonomy" id="1314779"/>
    <lineage>
        <taxon>Eukaryota</taxon>
        <taxon>Fungi</taxon>
        <taxon>Dikarya</taxon>
        <taxon>Ascomycota</taxon>
        <taxon>Pezizomycotina</taxon>
        <taxon>Dothideomycetes</taxon>
        <taxon>Dothideomycetes incertae sedis</taxon>
        <taxon>Zopfiaceae</taxon>
        <taxon>Zopfia</taxon>
    </lineage>
</organism>
<feature type="signal peptide" evidence="2">
    <location>
        <begin position="1"/>
        <end position="17"/>
    </location>
</feature>
<sequence length="409" mass="44376">ILSTVSIALLAAPLALGHSWIEQLVNINDDGKYVGAFGYPRGFVQRTDPEFNGESDKYMLPPIEQQPPYINSSNLLCHPAQRTQKQAGNYPRLQATPGGFMAMRYYENGHVTFPRDDNTNLGKPEHAGTIFIYGTTKPKDDEKIFDILQWNQDGSGGDKRGKLLAMNDYDDGRCFQVNAMPKSAERQKQTPNYAQGQLDGPGNFELMCETNVALPKDAATGKPYTIYWVWQWPTLPGIDPNIPKGKDEYYTTCIDVDVVDTIKQDSDSGGKRKYALVQQDAMSVAVDDFKSRTALMTDVVKGEMGPIFSGDATPTGGAPPSTGTPSAPPTLQTSVVGSPNTAVPGSPTKPGNSNIPTLTKRPGGPSHRPSQRPNTDGDAVTVTVTERVTVTAPAVIQTLTACAKFRGRY</sequence>
<dbReference type="AlphaFoldDB" id="A0A6A6E6J1"/>
<evidence type="ECO:0000259" key="3">
    <source>
        <dbReference type="Pfam" id="PF24320"/>
    </source>
</evidence>
<reference evidence="4" key="1">
    <citation type="journal article" date="2020" name="Stud. Mycol.">
        <title>101 Dothideomycetes genomes: a test case for predicting lifestyles and emergence of pathogens.</title>
        <authorList>
            <person name="Haridas S."/>
            <person name="Albert R."/>
            <person name="Binder M."/>
            <person name="Bloem J."/>
            <person name="Labutti K."/>
            <person name="Salamov A."/>
            <person name="Andreopoulos B."/>
            <person name="Baker S."/>
            <person name="Barry K."/>
            <person name="Bills G."/>
            <person name="Bluhm B."/>
            <person name="Cannon C."/>
            <person name="Castanera R."/>
            <person name="Culley D."/>
            <person name="Daum C."/>
            <person name="Ezra D."/>
            <person name="Gonzalez J."/>
            <person name="Henrissat B."/>
            <person name="Kuo A."/>
            <person name="Liang C."/>
            <person name="Lipzen A."/>
            <person name="Lutzoni F."/>
            <person name="Magnuson J."/>
            <person name="Mondo S."/>
            <person name="Nolan M."/>
            <person name="Ohm R."/>
            <person name="Pangilinan J."/>
            <person name="Park H.-J."/>
            <person name="Ramirez L."/>
            <person name="Alfaro M."/>
            <person name="Sun H."/>
            <person name="Tritt A."/>
            <person name="Yoshinaga Y."/>
            <person name="Zwiers L.-H."/>
            <person name="Turgeon B."/>
            <person name="Goodwin S."/>
            <person name="Spatafora J."/>
            <person name="Crous P."/>
            <person name="Grigoriev I."/>
        </authorList>
    </citation>
    <scope>NUCLEOTIDE SEQUENCE</scope>
    <source>
        <strain evidence="4">CBS 207.26</strain>
    </source>
</reference>
<dbReference type="InterPro" id="IPR055915">
    <property type="entry name" value="DUF7492"/>
</dbReference>
<feature type="compositionally biased region" description="Low complexity" evidence="1">
    <location>
        <begin position="312"/>
        <end position="325"/>
    </location>
</feature>
<accession>A0A6A6E6J1</accession>
<evidence type="ECO:0000313" key="5">
    <source>
        <dbReference type="Proteomes" id="UP000800200"/>
    </source>
</evidence>
<protein>
    <recommendedName>
        <fullName evidence="3">DUF7492 domain-containing protein</fullName>
    </recommendedName>
</protein>
<dbReference type="Pfam" id="PF24320">
    <property type="entry name" value="DUF7492"/>
    <property type="match status" value="1"/>
</dbReference>
<feature type="non-terminal residue" evidence="4">
    <location>
        <position position="409"/>
    </location>
</feature>
<dbReference type="OrthoDB" id="64281at2759"/>
<keyword evidence="2" id="KW-0732">Signal</keyword>
<evidence type="ECO:0000256" key="1">
    <source>
        <dbReference type="SAM" id="MobiDB-lite"/>
    </source>
</evidence>
<evidence type="ECO:0000256" key="2">
    <source>
        <dbReference type="SAM" id="SignalP"/>
    </source>
</evidence>
<feature type="domain" description="DUF7492" evidence="3">
    <location>
        <begin position="16"/>
        <end position="282"/>
    </location>
</feature>
<feature type="region of interest" description="Disordered" evidence="1">
    <location>
        <begin position="306"/>
        <end position="379"/>
    </location>
</feature>
<proteinExistence type="predicted"/>
<dbReference type="Proteomes" id="UP000800200">
    <property type="component" value="Unassembled WGS sequence"/>
</dbReference>
<dbReference type="EMBL" id="ML994629">
    <property type="protein sequence ID" value="KAF2186773.1"/>
    <property type="molecule type" value="Genomic_DNA"/>
</dbReference>
<keyword evidence="5" id="KW-1185">Reference proteome</keyword>
<gene>
    <name evidence="4" type="ORF">K469DRAFT_479509</name>
</gene>
<feature type="chain" id="PRO_5025423048" description="DUF7492 domain-containing protein" evidence="2">
    <location>
        <begin position="18"/>
        <end position="409"/>
    </location>
</feature>
<feature type="compositionally biased region" description="Polar residues" evidence="1">
    <location>
        <begin position="331"/>
        <end position="357"/>
    </location>
</feature>
<feature type="non-terminal residue" evidence="4">
    <location>
        <position position="1"/>
    </location>
</feature>
<evidence type="ECO:0000313" key="4">
    <source>
        <dbReference type="EMBL" id="KAF2186773.1"/>
    </source>
</evidence>
<name>A0A6A6E6J1_9PEZI</name>